<feature type="region of interest" description="Disordered" evidence="1">
    <location>
        <begin position="218"/>
        <end position="441"/>
    </location>
</feature>
<feature type="compositionally biased region" description="Low complexity" evidence="1">
    <location>
        <begin position="229"/>
        <end position="260"/>
    </location>
</feature>
<dbReference type="OrthoDB" id="4961075at2"/>
<feature type="compositionally biased region" description="Low complexity" evidence="1">
    <location>
        <begin position="397"/>
        <end position="412"/>
    </location>
</feature>
<gene>
    <name evidence="3" type="ORF">BCL67_106139</name>
</gene>
<comment type="caution">
    <text evidence="3">The sequence shown here is derived from an EMBL/GenBank/DDBJ whole genome shotgun (WGS) entry which is preliminary data.</text>
</comment>
<protein>
    <submittedName>
        <fullName evidence="3">Uncharacterized protein</fullName>
    </submittedName>
</protein>
<keyword evidence="2" id="KW-0812">Transmembrane</keyword>
<dbReference type="AlphaFoldDB" id="A0A2T0YNW4"/>
<evidence type="ECO:0000256" key="2">
    <source>
        <dbReference type="SAM" id="Phobius"/>
    </source>
</evidence>
<evidence type="ECO:0000313" key="3">
    <source>
        <dbReference type="EMBL" id="PRZ16819.1"/>
    </source>
</evidence>
<evidence type="ECO:0000313" key="4">
    <source>
        <dbReference type="Proteomes" id="UP000238217"/>
    </source>
</evidence>
<dbReference type="RefSeq" id="WP_146131100.1">
    <property type="nucleotide sequence ID" value="NZ_PVTY01000006.1"/>
</dbReference>
<dbReference type="EMBL" id="PVTY01000006">
    <property type="protein sequence ID" value="PRZ16819.1"/>
    <property type="molecule type" value="Genomic_DNA"/>
</dbReference>
<sequence>MAQPFGVGDVVGGRYRITHHVVTSADQDIVFQASDEVRDRDVSILLASRSNAKQVATSARELAIGARDSDVEVLDLGLAEERTYLISSLVDPNTLLDLVVPDTAPYVEPFFTDSLGSELFGQSRVMEPETFEDDAEYYAGLHAGSAPDDRADEPARRFRRRRPAFLDKVSDSLNRRLGTENDAAALAVAAGQAEQARAAAAAYLSRDMEVIGADPAADTEEDFTGTRDAGVLTPGAPGAAGASGAAVAAAETSALPASSTRPAPGVEDDVLASHSASDQASHQGSAQAADAPSQELLDGDEVVDNPPDSPIDDYDLPAAPPAPEAPAAPPLPGPPRSRRLSDSVSFTGLIRPVPSLEDEAALQAPARGQAPANTNPANTNPGTSRPEVERDHDMAPGVATGAASTGAAVSSGEPGDSDPADPVFADSDPADSEFADSEFTDEKPGIGRWITAAVLAAVLLVAAVLVFLNLRGGETEDTVTGEDQGQDEPAGEAPAEDDAEGDQEASTGESAPAEETGPDPEIANITRLVPDSPELISDRDGQLANLFDGDTGTAWVSLSFATADFGGFSSGVGLVAELEEPTEVSAVTINQQSASTGGSFEVLVNDAPSFEGAEQVGSGTLNWNETTVELQNEADAAYVIINITELPSQDTPNDAGLPFSTELAEITID</sequence>
<feature type="compositionally biased region" description="Acidic residues" evidence="1">
    <location>
        <begin position="475"/>
        <end position="503"/>
    </location>
</feature>
<feature type="compositionally biased region" description="Low complexity" evidence="1">
    <location>
        <begin position="272"/>
        <end position="291"/>
    </location>
</feature>
<keyword evidence="2" id="KW-1133">Transmembrane helix</keyword>
<reference evidence="3 4" key="1">
    <citation type="submission" date="2018-03" db="EMBL/GenBank/DDBJ databases">
        <title>Comparative analysis of microorganisms from saline springs in Andes Mountain Range, Colombia.</title>
        <authorList>
            <person name="Rubin E."/>
        </authorList>
    </citation>
    <scope>NUCLEOTIDE SEQUENCE [LARGE SCALE GENOMIC DNA]</scope>
    <source>
        <strain evidence="3 4">CG 35</strain>
    </source>
</reference>
<feature type="transmembrane region" description="Helical" evidence="2">
    <location>
        <begin position="449"/>
        <end position="468"/>
    </location>
</feature>
<name>A0A2T0YNW4_9MICC</name>
<evidence type="ECO:0000256" key="1">
    <source>
        <dbReference type="SAM" id="MobiDB-lite"/>
    </source>
</evidence>
<proteinExistence type="predicted"/>
<dbReference type="Gene3D" id="2.60.120.260">
    <property type="entry name" value="Galactose-binding domain-like"/>
    <property type="match status" value="1"/>
</dbReference>
<dbReference type="Proteomes" id="UP000238217">
    <property type="component" value="Unassembled WGS sequence"/>
</dbReference>
<feature type="compositionally biased region" description="Acidic residues" evidence="1">
    <location>
        <begin position="428"/>
        <end position="439"/>
    </location>
</feature>
<feature type="region of interest" description="Disordered" evidence="1">
    <location>
        <begin position="475"/>
        <end position="524"/>
    </location>
</feature>
<organism evidence="3 4">
    <name type="scientific">Nesterenkonia sandarakina</name>
    <dbReference type="NCBI Taxonomy" id="272918"/>
    <lineage>
        <taxon>Bacteria</taxon>
        <taxon>Bacillati</taxon>
        <taxon>Actinomycetota</taxon>
        <taxon>Actinomycetes</taxon>
        <taxon>Micrococcales</taxon>
        <taxon>Micrococcaceae</taxon>
        <taxon>Nesterenkonia</taxon>
    </lineage>
</organism>
<keyword evidence="4" id="KW-1185">Reference proteome</keyword>
<keyword evidence="2" id="KW-0472">Membrane</keyword>
<feature type="compositionally biased region" description="Pro residues" evidence="1">
    <location>
        <begin position="318"/>
        <end position="335"/>
    </location>
</feature>
<accession>A0A2T0YNW4</accession>
<feature type="compositionally biased region" description="Low complexity" evidence="1">
    <location>
        <begin position="370"/>
        <end position="383"/>
    </location>
</feature>